<dbReference type="EMBL" id="JAQGLA010000127">
    <property type="protein sequence ID" value="MDA3630894.1"/>
    <property type="molecule type" value="Genomic_DNA"/>
</dbReference>
<proteinExistence type="predicted"/>
<accession>A0ABT4VBU8</accession>
<comment type="caution">
    <text evidence="2">The sequence shown here is derived from an EMBL/GenBank/DDBJ whole genome shotgun (WGS) entry which is preliminary data.</text>
</comment>
<dbReference type="Proteomes" id="UP001210380">
    <property type="component" value="Unassembled WGS sequence"/>
</dbReference>
<gene>
    <name evidence="2" type="ORF">OU415_36095</name>
</gene>
<name>A0ABT4VBU8_9PSEU</name>
<keyword evidence="3" id="KW-1185">Reference proteome</keyword>
<protein>
    <submittedName>
        <fullName evidence="2">Uncharacterized protein</fullName>
    </submittedName>
</protein>
<evidence type="ECO:0000256" key="1">
    <source>
        <dbReference type="SAM" id="MobiDB-lite"/>
    </source>
</evidence>
<evidence type="ECO:0000313" key="2">
    <source>
        <dbReference type="EMBL" id="MDA3630894.1"/>
    </source>
</evidence>
<sequence length="285" mass="30881">MDHERLTALSALVAWADRRERLAEERADLVAAAWRSGSRNVAELSRLARVSRDTIYADLKARNIDASARAQDPVDSEAVPSDQLKAESVRPLAQLVDAVARPAFDRAPDDPLTRVTTSAGRALEAVADVLSPPTDQGPGWTREELLPGLADQGAAITHHAQRELAASQEPDQLAERTDYLHRALLHRGRNASAERVEVVVALPAGGSTSVRLDRDDRGWTTLSGDSPLLTGEIDGLDHLEVQHALAVLSRVITRKLDESAFVPKRKDALPGGPAVRHRSTPSNED</sequence>
<reference evidence="2 3" key="1">
    <citation type="submission" date="2022-11" db="EMBL/GenBank/DDBJ databases">
        <title>Draft genome sequence of Saccharopolyspora sp. WRP15-2 isolated from rhizosphere soils of wild rice in Thailand.</title>
        <authorList>
            <person name="Duangmal K."/>
            <person name="Kammanee S."/>
            <person name="Muangham S."/>
        </authorList>
    </citation>
    <scope>NUCLEOTIDE SEQUENCE [LARGE SCALE GENOMIC DNA]</scope>
    <source>
        <strain evidence="2 3">WRP15-2</strain>
    </source>
</reference>
<feature type="region of interest" description="Disordered" evidence="1">
    <location>
        <begin position="262"/>
        <end position="285"/>
    </location>
</feature>
<dbReference type="RefSeq" id="WP_270954182.1">
    <property type="nucleotide sequence ID" value="NZ_JAQGLA010000127.1"/>
</dbReference>
<evidence type="ECO:0000313" key="3">
    <source>
        <dbReference type="Proteomes" id="UP001210380"/>
    </source>
</evidence>
<organism evidence="2 3">
    <name type="scientific">Saccharopolyspora oryzae</name>
    <dbReference type="NCBI Taxonomy" id="2997343"/>
    <lineage>
        <taxon>Bacteria</taxon>
        <taxon>Bacillati</taxon>
        <taxon>Actinomycetota</taxon>
        <taxon>Actinomycetes</taxon>
        <taxon>Pseudonocardiales</taxon>
        <taxon>Pseudonocardiaceae</taxon>
        <taxon>Saccharopolyspora</taxon>
    </lineage>
</organism>